<protein>
    <recommendedName>
        <fullName evidence="3">Sugar transferase</fullName>
    </recommendedName>
</protein>
<gene>
    <name evidence="1" type="ORF">A6A05_01550</name>
</gene>
<dbReference type="RefSeq" id="WP_068499488.1">
    <property type="nucleotide sequence ID" value="NZ_LWQU01000130.1"/>
</dbReference>
<keyword evidence="2" id="KW-1185">Reference proteome</keyword>
<dbReference type="Gene3D" id="3.40.50.2000">
    <property type="entry name" value="Glycogen Phosphorylase B"/>
    <property type="match status" value="2"/>
</dbReference>
<dbReference type="EMBL" id="LWQU01000130">
    <property type="protein sequence ID" value="OAN51574.1"/>
    <property type="molecule type" value="Genomic_DNA"/>
</dbReference>
<organism evidence="1 2">
    <name type="scientific">Magnetospirillum moscoviense</name>
    <dbReference type="NCBI Taxonomy" id="1437059"/>
    <lineage>
        <taxon>Bacteria</taxon>
        <taxon>Pseudomonadati</taxon>
        <taxon>Pseudomonadota</taxon>
        <taxon>Alphaproteobacteria</taxon>
        <taxon>Rhodospirillales</taxon>
        <taxon>Rhodospirillaceae</taxon>
        <taxon>Magnetospirillum</taxon>
    </lineage>
</organism>
<dbReference type="STRING" id="1437059.A6A05_01550"/>
<dbReference type="PANTHER" id="PTHR12526">
    <property type="entry name" value="GLYCOSYLTRANSFERASE"/>
    <property type="match status" value="1"/>
</dbReference>
<dbReference type="SUPFAM" id="SSF53756">
    <property type="entry name" value="UDP-Glycosyltransferase/glycogen phosphorylase"/>
    <property type="match status" value="1"/>
</dbReference>
<evidence type="ECO:0000313" key="2">
    <source>
        <dbReference type="Proteomes" id="UP000078543"/>
    </source>
</evidence>
<dbReference type="GO" id="GO:0016757">
    <property type="term" value="F:glycosyltransferase activity"/>
    <property type="evidence" value="ECO:0007669"/>
    <property type="project" value="TreeGrafter"/>
</dbReference>
<evidence type="ECO:0008006" key="3">
    <source>
        <dbReference type="Google" id="ProtNLM"/>
    </source>
</evidence>
<evidence type="ECO:0000313" key="1">
    <source>
        <dbReference type="EMBL" id="OAN51574.1"/>
    </source>
</evidence>
<dbReference type="NCBIfam" id="TIGR03087">
    <property type="entry name" value="stp1"/>
    <property type="match status" value="1"/>
</dbReference>
<dbReference type="AlphaFoldDB" id="A0A178MTI2"/>
<dbReference type="PANTHER" id="PTHR12526:SF600">
    <property type="entry name" value="GLYCOSYL TRANSFERASE GROUP 1"/>
    <property type="match status" value="1"/>
</dbReference>
<accession>A0A178MTI2</accession>
<reference evidence="1 2" key="1">
    <citation type="submission" date="2016-04" db="EMBL/GenBank/DDBJ databases">
        <title>Draft genome sequence of freshwater magnetotactic bacteria Magnetospirillum marisnigri SP-1 and Magnetospirillum moscoviense BB-1.</title>
        <authorList>
            <person name="Koziaeva V."/>
            <person name="Dziuba M.V."/>
            <person name="Ivanov T.M."/>
            <person name="Kuznetsov B."/>
            <person name="Grouzdev D.S."/>
        </authorList>
    </citation>
    <scope>NUCLEOTIDE SEQUENCE [LARGE SCALE GENOMIC DNA]</scope>
    <source>
        <strain evidence="1 2">BB-1</strain>
    </source>
</reference>
<sequence length="403" mass="44679">MNHLLLLCQRIPYPPNKGDKLRSFSILKHLSKSWRVHLGCFIDAPEDWDYVDDLRPYCLDICCIGLNRRSAKLRSLSGLFNGTSMSEPYFRSRRLQAWVDSVLLNLRPPAAFLYSSVMGQYLRPDAPYRPERVVMDFVDVDSDKWRQYADMRPWPLSWVFERESRYLLAYDAQIAAAVDACVFVSSAEAALFRDLVPAASAKTVTISNGVDTDFFAPDAARPNPFPPGTRPVVFTGAMDYWPNEDAVTWFAESMLPTIRRSVPDAAFFIVGSNPTARVNRLRALPGVTVTGRVADIRPYLAHAAVCVAPMRVARGIQNKVLEGMAMAKVVITTGPGYEGIDAVAGRDLLLADNTATFISATVKALNDPAGSSIGEAARRRILGSYDWDDKLAALERLLVPVKG</sequence>
<dbReference type="CDD" id="cd03801">
    <property type="entry name" value="GT4_PimA-like"/>
    <property type="match status" value="1"/>
</dbReference>
<proteinExistence type="predicted"/>
<dbReference type="Proteomes" id="UP000078543">
    <property type="component" value="Unassembled WGS sequence"/>
</dbReference>
<name>A0A178MTI2_9PROT</name>
<dbReference type="InterPro" id="IPR017521">
    <property type="entry name" value="Sugar_tfrase_PEP-CTERM_Stp1"/>
</dbReference>
<dbReference type="OrthoDB" id="9807209at2"/>
<dbReference type="Pfam" id="PF13692">
    <property type="entry name" value="Glyco_trans_1_4"/>
    <property type="match status" value="1"/>
</dbReference>
<comment type="caution">
    <text evidence="1">The sequence shown here is derived from an EMBL/GenBank/DDBJ whole genome shotgun (WGS) entry which is preliminary data.</text>
</comment>